<name>A0A8J6B3I5_9EUKA</name>
<dbReference type="AlphaFoldDB" id="A0A8J6B3I5"/>
<keyword evidence="2" id="KW-1133">Transmembrane helix</keyword>
<dbReference type="Proteomes" id="UP000717585">
    <property type="component" value="Unassembled WGS sequence"/>
</dbReference>
<feature type="transmembrane region" description="Helical" evidence="2">
    <location>
        <begin position="52"/>
        <end position="76"/>
    </location>
</feature>
<feature type="compositionally biased region" description="Low complexity" evidence="1">
    <location>
        <begin position="140"/>
        <end position="149"/>
    </location>
</feature>
<gene>
    <name evidence="3" type="ORF">J8273_5186</name>
</gene>
<feature type="transmembrane region" description="Helical" evidence="2">
    <location>
        <begin position="12"/>
        <end position="32"/>
    </location>
</feature>
<evidence type="ECO:0000313" key="3">
    <source>
        <dbReference type="EMBL" id="KAG9392204.1"/>
    </source>
</evidence>
<accession>A0A8J6B3I5</accession>
<feature type="region of interest" description="Disordered" evidence="1">
    <location>
        <begin position="114"/>
        <end position="187"/>
    </location>
</feature>
<keyword evidence="4" id="KW-1185">Reference proteome</keyword>
<feature type="compositionally biased region" description="Polar residues" evidence="1">
    <location>
        <begin position="168"/>
        <end position="187"/>
    </location>
</feature>
<organism evidence="3 4">
    <name type="scientific">Carpediemonas membranifera</name>
    <dbReference type="NCBI Taxonomy" id="201153"/>
    <lineage>
        <taxon>Eukaryota</taxon>
        <taxon>Metamonada</taxon>
        <taxon>Carpediemonas-like organisms</taxon>
        <taxon>Carpediemonas</taxon>
    </lineage>
</organism>
<evidence type="ECO:0000313" key="4">
    <source>
        <dbReference type="Proteomes" id="UP000717585"/>
    </source>
</evidence>
<keyword evidence="2" id="KW-0812">Transmembrane</keyword>
<evidence type="ECO:0000256" key="1">
    <source>
        <dbReference type="SAM" id="MobiDB-lite"/>
    </source>
</evidence>
<evidence type="ECO:0000256" key="2">
    <source>
        <dbReference type="SAM" id="Phobius"/>
    </source>
</evidence>
<proteinExistence type="predicted"/>
<dbReference type="EMBL" id="JAHDYR010000038">
    <property type="protein sequence ID" value="KAG9392204.1"/>
    <property type="molecule type" value="Genomic_DNA"/>
</dbReference>
<reference evidence="3" key="1">
    <citation type="submission" date="2021-05" db="EMBL/GenBank/DDBJ databases">
        <title>A free-living protist that lacks canonical eukaryotic 1 DNA replication and segregation systems.</title>
        <authorList>
            <person name="Salas-Leiva D.E."/>
            <person name="Tromer E.C."/>
            <person name="Curtis B.A."/>
            <person name="Jerlstrom-Hultqvist J."/>
            <person name="Kolisko M."/>
            <person name="Yi Z."/>
            <person name="Salas-Leiva J.S."/>
            <person name="Gallot-Lavallee L."/>
            <person name="Kops G.J.P.L."/>
            <person name="Archibald J.M."/>
            <person name="Simpson A.G.B."/>
            <person name="Roger A.J."/>
        </authorList>
    </citation>
    <scope>NUCLEOTIDE SEQUENCE</scope>
    <source>
        <strain evidence="3">BICM</strain>
    </source>
</reference>
<comment type="caution">
    <text evidence="3">The sequence shown here is derived from an EMBL/GenBank/DDBJ whole genome shotgun (WGS) entry which is preliminary data.</text>
</comment>
<keyword evidence="2" id="KW-0472">Membrane</keyword>
<sequence length="187" mass="20341">MKFLIRPSNGTLLANLFVFLFSFFILGVFIFVEGIILSSMLGDNEESTENLISFIFLLFLIACTALLIVLQFIMCFTRAGPKAQRVWRKTITVMSGQSYNADVIEIQPRDVAALENDGAEPPPGTATFDPSPAFLAEMASPNEPMSSGSEESEPATPTQATVEPLSAQLPQLSQRVSPASAMDEQNT</sequence>
<protein>
    <submittedName>
        <fullName evidence="3">Uncharacterized protein</fullName>
    </submittedName>
</protein>